<dbReference type="STRING" id="130081.M2XRL7"/>
<evidence type="ECO:0000313" key="5">
    <source>
        <dbReference type="Proteomes" id="UP000030680"/>
    </source>
</evidence>
<gene>
    <name evidence="4" type="ORF">Gasu_60390</name>
</gene>
<dbReference type="OMA" id="ENCMESK"/>
<sequence>MSIGFVVIITNSVYLPTYLSFGTLNPDENCMESKDKEQLYEPILLHFGENQVPKEVQKEAWSACDALVRKFKECSKKRTFSVSWACQEQLQDMTECIYQYETDENNIRKARWKVAKEHPTAVKGYRKVKTNTSKAS</sequence>
<reference evidence="5" key="1">
    <citation type="journal article" date="2013" name="Science">
        <title>Gene transfer from bacteria and archaea facilitated evolution of an extremophilic eukaryote.</title>
        <authorList>
            <person name="Schonknecht G."/>
            <person name="Chen W.H."/>
            <person name="Ternes C.M."/>
            <person name="Barbier G.G."/>
            <person name="Shrestha R.P."/>
            <person name="Stanke M."/>
            <person name="Brautigam A."/>
            <person name="Baker B.J."/>
            <person name="Banfield J.F."/>
            <person name="Garavito R.M."/>
            <person name="Carr K."/>
            <person name="Wilkerson C."/>
            <person name="Rensing S.A."/>
            <person name="Gagneul D."/>
            <person name="Dickenson N.E."/>
            <person name="Oesterhelt C."/>
            <person name="Lercher M.J."/>
            <person name="Weber A.P."/>
        </authorList>
    </citation>
    <scope>NUCLEOTIDE SEQUENCE [LARGE SCALE GENOMIC DNA]</scope>
    <source>
        <strain evidence="5">074W</strain>
    </source>
</reference>
<name>M2XRL7_GALSU</name>
<protein>
    <recommendedName>
        <fullName evidence="3">COX assembly mitochondrial protein</fullName>
    </recommendedName>
</protein>
<comment type="similarity">
    <text evidence="1 3">Belongs to the CMC family.</text>
</comment>
<keyword evidence="3" id="KW-0496">Mitochondrion</keyword>
<comment type="subcellular location">
    <subcellularLocation>
        <location evidence="3">Mitochondrion</location>
    </subcellularLocation>
</comment>
<keyword evidence="5" id="KW-1185">Reference proteome</keyword>
<organism evidence="4 5">
    <name type="scientific">Galdieria sulphuraria</name>
    <name type="common">Red alga</name>
    <dbReference type="NCBI Taxonomy" id="130081"/>
    <lineage>
        <taxon>Eukaryota</taxon>
        <taxon>Rhodophyta</taxon>
        <taxon>Bangiophyceae</taxon>
        <taxon>Galdieriales</taxon>
        <taxon>Galdieriaceae</taxon>
        <taxon>Galdieria</taxon>
    </lineage>
</organism>
<dbReference type="GeneID" id="17085289"/>
<dbReference type="Proteomes" id="UP000030680">
    <property type="component" value="Unassembled WGS sequence"/>
</dbReference>
<dbReference type="GO" id="GO:0005739">
    <property type="term" value="C:mitochondrion"/>
    <property type="evidence" value="ECO:0007669"/>
    <property type="project" value="UniProtKB-SubCell"/>
</dbReference>
<keyword evidence="2" id="KW-1015">Disulfide bond</keyword>
<dbReference type="OrthoDB" id="6224010at2759"/>
<dbReference type="EMBL" id="KB454553">
    <property type="protein sequence ID" value="EME26308.1"/>
    <property type="molecule type" value="Genomic_DNA"/>
</dbReference>
<evidence type="ECO:0000313" key="4">
    <source>
        <dbReference type="EMBL" id="EME26308.1"/>
    </source>
</evidence>
<dbReference type="KEGG" id="gsl:Gasu_60390"/>
<proteinExistence type="inferred from homology"/>
<evidence type="ECO:0000256" key="1">
    <source>
        <dbReference type="ARBA" id="ARBA00007347"/>
    </source>
</evidence>
<dbReference type="Gramene" id="EME26308">
    <property type="protein sequence ID" value="EME26308"/>
    <property type="gene ID" value="Gasu_60390"/>
</dbReference>
<dbReference type="AlphaFoldDB" id="M2XRL7"/>
<evidence type="ECO:0000256" key="2">
    <source>
        <dbReference type="ARBA" id="ARBA00023157"/>
    </source>
</evidence>
<dbReference type="InterPro" id="IPR013892">
    <property type="entry name" value="Cyt_c_biogenesis_Cmc1-like"/>
</dbReference>
<evidence type="ECO:0000256" key="3">
    <source>
        <dbReference type="RuleBase" id="RU364104"/>
    </source>
</evidence>
<accession>M2XRL7</accession>
<dbReference type="Pfam" id="PF08583">
    <property type="entry name" value="Cmc1"/>
    <property type="match status" value="1"/>
</dbReference>
<dbReference type="RefSeq" id="XP_005702828.1">
    <property type="nucleotide sequence ID" value="XM_005702771.1"/>
</dbReference>